<dbReference type="PANTHER" id="PTHR30055:SF234">
    <property type="entry name" value="HTH-TYPE TRANSCRIPTIONAL REGULATOR BETI"/>
    <property type="match status" value="1"/>
</dbReference>
<dbReference type="Pfam" id="PF00440">
    <property type="entry name" value="TetR_N"/>
    <property type="match status" value="1"/>
</dbReference>
<dbReference type="PANTHER" id="PTHR30055">
    <property type="entry name" value="HTH-TYPE TRANSCRIPTIONAL REGULATOR RUTR"/>
    <property type="match status" value="1"/>
</dbReference>
<dbReference type="InterPro" id="IPR001647">
    <property type="entry name" value="HTH_TetR"/>
</dbReference>
<evidence type="ECO:0000313" key="6">
    <source>
        <dbReference type="EMBL" id="MBB2967149.1"/>
    </source>
</evidence>
<reference evidence="6 7" key="1">
    <citation type="submission" date="2020-08" db="EMBL/GenBank/DDBJ databases">
        <title>Sequencing the genomes of 1000 actinobacteria strains.</title>
        <authorList>
            <person name="Klenk H.-P."/>
        </authorList>
    </citation>
    <scope>NUCLEOTIDE SEQUENCE [LARGE SCALE GENOMIC DNA]</scope>
    <source>
        <strain evidence="6 7">DSM 20146</strain>
    </source>
</reference>
<keyword evidence="7" id="KW-1185">Reference proteome</keyword>
<protein>
    <submittedName>
        <fullName evidence="6">AcrR family transcriptional regulator</fullName>
    </submittedName>
</protein>
<evidence type="ECO:0000313" key="7">
    <source>
        <dbReference type="Proteomes" id="UP000538196"/>
    </source>
</evidence>
<evidence type="ECO:0000256" key="3">
    <source>
        <dbReference type="ARBA" id="ARBA00023163"/>
    </source>
</evidence>
<sequence length="199" mass="21708">MPKVTEEHKNARREQIAQAALRRFARSGFAATSMADIIEESGLSAGAIYSHYKSKDELIRLAVAEIMDARFFEVAAARDRDPLPSPGAVVRLLVSGLTEQVGELQLLLQVWGQVPINPELGTVAAEIGERITGMLRDYLTHWYASGLGVPEDRAATLAQRYVGIYVGLVHGYVTQSSLFTGFDGEAYLTAIDEIALPTD</sequence>
<accession>A0A7W4YJZ2</accession>
<dbReference type="InterPro" id="IPR050109">
    <property type="entry name" value="HTH-type_TetR-like_transc_reg"/>
</dbReference>
<comment type="caution">
    <text evidence="6">The sequence shown here is derived from an EMBL/GenBank/DDBJ whole genome shotgun (WGS) entry which is preliminary data.</text>
</comment>
<feature type="DNA-binding region" description="H-T-H motif" evidence="4">
    <location>
        <begin position="33"/>
        <end position="52"/>
    </location>
</feature>
<name>A0A7W4YJZ2_LEIAQ</name>
<dbReference type="RefSeq" id="WP_021764377.1">
    <property type="nucleotide sequence ID" value="NZ_JACHVP010000001.1"/>
</dbReference>
<evidence type="ECO:0000256" key="2">
    <source>
        <dbReference type="ARBA" id="ARBA00023125"/>
    </source>
</evidence>
<dbReference type="InterPro" id="IPR009057">
    <property type="entry name" value="Homeodomain-like_sf"/>
</dbReference>
<dbReference type="AlphaFoldDB" id="A0A7W4YJZ2"/>
<keyword evidence="2 4" id="KW-0238">DNA-binding</keyword>
<gene>
    <name evidence="6" type="ORF">FHX33_001881</name>
</gene>
<dbReference type="GO" id="GO:0003700">
    <property type="term" value="F:DNA-binding transcription factor activity"/>
    <property type="evidence" value="ECO:0007669"/>
    <property type="project" value="TreeGrafter"/>
</dbReference>
<dbReference type="PRINTS" id="PR00455">
    <property type="entry name" value="HTHTETR"/>
</dbReference>
<dbReference type="Gene3D" id="1.10.357.10">
    <property type="entry name" value="Tetracycline Repressor, domain 2"/>
    <property type="match status" value="1"/>
</dbReference>
<keyword evidence="3" id="KW-0804">Transcription</keyword>
<dbReference type="Proteomes" id="UP000538196">
    <property type="component" value="Unassembled WGS sequence"/>
</dbReference>
<evidence type="ECO:0000256" key="1">
    <source>
        <dbReference type="ARBA" id="ARBA00023015"/>
    </source>
</evidence>
<dbReference type="PROSITE" id="PS50977">
    <property type="entry name" value="HTH_TETR_2"/>
    <property type="match status" value="1"/>
</dbReference>
<dbReference type="SUPFAM" id="SSF46689">
    <property type="entry name" value="Homeodomain-like"/>
    <property type="match status" value="1"/>
</dbReference>
<organism evidence="6 7">
    <name type="scientific">Leifsonia aquatica</name>
    <name type="common">Corynebacterium aquaticum</name>
    <dbReference type="NCBI Taxonomy" id="144185"/>
    <lineage>
        <taxon>Bacteria</taxon>
        <taxon>Bacillati</taxon>
        <taxon>Actinomycetota</taxon>
        <taxon>Actinomycetes</taxon>
        <taxon>Micrococcales</taxon>
        <taxon>Microbacteriaceae</taxon>
        <taxon>Leifsonia</taxon>
    </lineage>
</organism>
<feature type="domain" description="HTH tetR-type" evidence="5">
    <location>
        <begin position="10"/>
        <end position="70"/>
    </location>
</feature>
<dbReference type="EMBL" id="JACHVP010000001">
    <property type="protein sequence ID" value="MBB2967149.1"/>
    <property type="molecule type" value="Genomic_DNA"/>
</dbReference>
<proteinExistence type="predicted"/>
<evidence type="ECO:0000256" key="4">
    <source>
        <dbReference type="PROSITE-ProRule" id="PRU00335"/>
    </source>
</evidence>
<keyword evidence="1" id="KW-0805">Transcription regulation</keyword>
<dbReference type="GO" id="GO:0000976">
    <property type="term" value="F:transcription cis-regulatory region binding"/>
    <property type="evidence" value="ECO:0007669"/>
    <property type="project" value="TreeGrafter"/>
</dbReference>
<evidence type="ECO:0000259" key="5">
    <source>
        <dbReference type="PROSITE" id="PS50977"/>
    </source>
</evidence>